<comment type="caution">
    <text evidence="3">The sequence shown here is derived from an EMBL/GenBank/DDBJ whole genome shotgun (WGS) entry which is preliminary data.</text>
</comment>
<evidence type="ECO:0000256" key="1">
    <source>
        <dbReference type="ARBA" id="ARBA00006484"/>
    </source>
</evidence>
<gene>
    <name evidence="3" type="ORF">HYZ11_17275</name>
</gene>
<protein>
    <submittedName>
        <fullName evidence="3">SDR family oxidoreductase</fullName>
    </submittedName>
</protein>
<proteinExistence type="inferred from homology"/>
<name>A0A932I574_UNCTE</name>
<dbReference type="AlphaFoldDB" id="A0A932I574"/>
<dbReference type="InterPro" id="IPR036291">
    <property type="entry name" value="NAD(P)-bd_dom_sf"/>
</dbReference>
<accession>A0A932I574</accession>
<dbReference type="InterPro" id="IPR002347">
    <property type="entry name" value="SDR_fam"/>
</dbReference>
<keyword evidence="2" id="KW-0560">Oxidoreductase</keyword>
<dbReference type="Proteomes" id="UP000782312">
    <property type="component" value="Unassembled WGS sequence"/>
</dbReference>
<comment type="similarity">
    <text evidence="1">Belongs to the short-chain dehydrogenases/reductases (SDR) family.</text>
</comment>
<dbReference type="Gene3D" id="3.40.50.720">
    <property type="entry name" value="NAD(P)-binding Rossmann-like Domain"/>
    <property type="match status" value="1"/>
</dbReference>
<dbReference type="Pfam" id="PF13561">
    <property type="entry name" value="adh_short_C2"/>
    <property type="match status" value="1"/>
</dbReference>
<dbReference type="NCBIfam" id="NF005559">
    <property type="entry name" value="PRK07231.1"/>
    <property type="match status" value="1"/>
</dbReference>
<organism evidence="3 4">
    <name type="scientific">Tectimicrobiota bacterium</name>
    <dbReference type="NCBI Taxonomy" id="2528274"/>
    <lineage>
        <taxon>Bacteria</taxon>
        <taxon>Pseudomonadati</taxon>
        <taxon>Nitrospinota/Tectimicrobiota group</taxon>
        <taxon>Candidatus Tectimicrobiota</taxon>
    </lineage>
</organism>
<dbReference type="SUPFAM" id="SSF51735">
    <property type="entry name" value="NAD(P)-binding Rossmann-fold domains"/>
    <property type="match status" value="1"/>
</dbReference>
<reference evidence="3" key="1">
    <citation type="submission" date="2020-07" db="EMBL/GenBank/DDBJ databases">
        <title>Huge and variable diversity of episymbiotic CPR bacteria and DPANN archaea in groundwater ecosystems.</title>
        <authorList>
            <person name="He C.Y."/>
            <person name="Keren R."/>
            <person name="Whittaker M."/>
            <person name="Farag I.F."/>
            <person name="Doudna J."/>
            <person name="Cate J.H.D."/>
            <person name="Banfield J.F."/>
        </authorList>
    </citation>
    <scope>NUCLEOTIDE SEQUENCE</scope>
    <source>
        <strain evidence="3">NC_groundwater_763_Ag_S-0.2um_68_21</strain>
    </source>
</reference>
<dbReference type="GO" id="GO:0016616">
    <property type="term" value="F:oxidoreductase activity, acting on the CH-OH group of donors, NAD or NADP as acceptor"/>
    <property type="evidence" value="ECO:0007669"/>
    <property type="project" value="TreeGrafter"/>
</dbReference>
<dbReference type="PRINTS" id="PR00081">
    <property type="entry name" value="GDHRDH"/>
</dbReference>
<sequence>MRLKDKTAIVTGGGGGIGRGIIRAFAREGARVCVMDVTEEVAKRGVADGGKDAFAIGVDVTKEADVARAVKTALGRLGRVDILVNCHGRASRLMGNPIDRLTLEEWNEVFAVNTVGVFLMCRAVAPHMRERRYGKIINIASMAARRANENVPHYCASKAACMSFTMSLAKEMAKHGVNVNAINPGLLWTDLWEKGHGVIMGLDSDKAPREVFDAFVKSAVPLGREQTPDDVGHMAVYLASDESRNVTGQGLMLAGGAWMV</sequence>
<dbReference type="PANTHER" id="PTHR42760:SF133">
    <property type="entry name" value="3-OXOACYL-[ACYL-CARRIER-PROTEIN] REDUCTASE"/>
    <property type="match status" value="1"/>
</dbReference>
<dbReference type="EMBL" id="JACPUR010000040">
    <property type="protein sequence ID" value="MBI3129364.1"/>
    <property type="molecule type" value="Genomic_DNA"/>
</dbReference>
<dbReference type="FunFam" id="3.40.50.720:FF:000084">
    <property type="entry name" value="Short-chain dehydrogenase reductase"/>
    <property type="match status" value="1"/>
</dbReference>
<evidence type="ECO:0000256" key="2">
    <source>
        <dbReference type="ARBA" id="ARBA00023002"/>
    </source>
</evidence>
<dbReference type="PANTHER" id="PTHR42760">
    <property type="entry name" value="SHORT-CHAIN DEHYDROGENASES/REDUCTASES FAMILY MEMBER"/>
    <property type="match status" value="1"/>
</dbReference>
<evidence type="ECO:0000313" key="4">
    <source>
        <dbReference type="Proteomes" id="UP000782312"/>
    </source>
</evidence>
<dbReference type="PRINTS" id="PR00080">
    <property type="entry name" value="SDRFAMILY"/>
</dbReference>
<dbReference type="CDD" id="cd05233">
    <property type="entry name" value="SDR_c"/>
    <property type="match status" value="1"/>
</dbReference>
<evidence type="ECO:0000313" key="3">
    <source>
        <dbReference type="EMBL" id="MBI3129364.1"/>
    </source>
</evidence>